<dbReference type="EMBL" id="CP109134">
    <property type="protein sequence ID" value="WSD08736.1"/>
    <property type="molecule type" value="Genomic_DNA"/>
</dbReference>
<accession>A0ABZ1GU39</accession>
<organism evidence="1 2">
    <name type="scientific">Streptomyces hirsutus</name>
    <dbReference type="NCBI Taxonomy" id="35620"/>
    <lineage>
        <taxon>Bacteria</taxon>
        <taxon>Bacillati</taxon>
        <taxon>Actinomycetota</taxon>
        <taxon>Actinomycetes</taxon>
        <taxon>Kitasatosporales</taxon>
        <taxon>Streptomycetaceae</taxon>
        <taxon>Streptomyces</taxon>
    </lineage>
</organism>
<dbReference type="InterPro" id="IPR011989">
    <property type="entry name" value="ARM-like"/>
</dbReference>
<evidence type="ECO:0000313" key="2">
    <source>
        <dbReference type="Proteomes" id="UP001335325"/>
    </source>
</evidence>
<reference evidence="1 2" key="1">
    <citation type="submission" date="2022-10" db="EMBL/GenBank/DDBJ databases">
        <title>The complete genomes of actinobacterial strains from the NBC collection.</title>
        <authorList>
            <person name="Joergensen T.S."/>
            <person name="Alvarez Arevalo M."/>
            <person name="Sterndorff E.B."/>
            <person name="Faurdal D."/>
            <person name="Vuksanovic O."/>
            <person name="Mourched A.-S."/>
            <person name="Charusanti P."/>
            <person name="Shaw S."/>
            <person name="Blin K."/>
            <person name="Weber T."/>
        </authorList>
    </citation>
    <scope>NUCLEOTIDE SEQUENCE [LARGE SCALE GENOMIC DNA]</scope>
    <source>
        <strain evidence="1 2">NBC 01753</strain>
    </source>
</reference>
<dbReference type="InterPro" id="IPR016024">
    <property type="entry name" value="ARM-type_fold"/>
</dbReference>
<dbReference type="GeneID" id="91545980"/>
<dbReference type="SUPFAM" id="SSF48371">
    <property type="entry name" value="ARM repeat"/>
    <property type="match status" value="1"/>
</dbReference>
<evidence type="ECO:0000313" key="1">
    <source>
        <dbReference type="EMBL" id="WSD08736.1"/>
    </source>
</evidence>
<sequence>MLIDLLNSENSTVRQWAAESLADLEIQRAVPGLQRAYEAFRQRGEAPDGSEGVALRGALSDLDARDVVVPPRAVAQGFGVVG</sequence>
<proteinExistence type="predicted"/>
<keyword evidence="2" id="KW-1185">Reference proteome</keyword>
<evidence type="ECO:0008006" key="3">
    <source>
        <dbReference type="Google" id="ProtNLM"/>
    </source>
</evidence>
<gene>
    <name evidence="1" type="ORF">OIE73_25405</name>
</gene>
<protein>
    <recommendedName>
        <fullName evidence="3">HEAT repeat domain-containing protein</fullName>
    </recommendedName>
</protein>
<dbReference type="RefSeq" id="WP_326757302.1">
    <property type="nucleotide sequence ID" value="NZ_CP109134.1"/>
</dbReference>
<dbReference type="Gene3D" id="1.25.10.10">
    <property type="entry name" value="Leucine-rich Repeat Variant"/>
    <property type="match status" value="1"/>
</dbReference>
<dbReference type="Proteomes" id="UP001335325">
    <property type="component" value="Chromosome"/>
</dbReference>
<name>A0ABZ1GU39_9ACTN</name>